<evidence type="ECO:0000313" key="1">
    <source>
        <dbReference type="EMBL" id="VZO36290.1"/>
    </source>
</evidence>
<dbReference type="Proteomes" id="UP000419743">
    <property type="component" value="Unassembled WGS sequence"/>
</dbReference>
<organism evidence="1 2">
    <name type="scientific">Occultella aeris</name>
    <dbReference type="NCBI Taxonomy" id="2761496"/>
    <lineage>
        <taxon>Bacteria</taxon>
        <taxon>Bacillati</taxon>
        <taxon>Actinomycetota</taxon>
        <taxon>Actinomycetes</taxon>
        <taxon>Micrococcales</taxon>
        <taxon>Ruaniaceae</taxon>
        <taxon>Occultella</taxon>
    </lineage>
</organism>
<proteinExistence type="predicted"/>
<evidence type="ECO:0000313" key="2">
    <source>
        <dbReference type="Proteomes" id="UP000419743"/>
    </source>
</evidence>
<sequence>MTDKERWTAAEVASAAEPLDDRDAAMLAGLRRFYEEQDPVPDGLVDRLKFAVALSELMTEVAELTRVPTVGAGVRSEMAVTRTHTLTFSAESLTAMVTVGHSGTSARLDGWIAPPRELAVRLRMDGRELSTRSEPTGRFVFDNVPEGFVQLVFEIGTTTVVTPLFEL</sequence>
<comment type="caution">
    <text evidence="1">The sequence shown here is derived from an EMBL/GenBank/DDBJ whole genome shotgun (WGS) entry which is preliminary data.</text>
</comment>
<protein>
    <recommendedName>
        <fullName evidence="3">Carboxypeptidase regulatory-like domain-containing protein</fullName>
    </recommendedName>
</protein>
<dbReference type="AlphaFoldDB" id="A0A7M4DH97"/>
<reference evidence="1 2" key="1">
    <citation type="submission" date="2019-11" db="EMBL/GenBank/DDBJ databases">
        <authorList>
            <person name="Criscuolo A."/>
        </authorList>
    </citation>
    <scope>NUCLEOTIDE SEQUENCE [LARGE SCALE GENOMIC DNA]</scope>
    <source>
        <strain evidence="1">CIP111667</strain>
    </source>
</reference>
<dbReference type="RefSeq" id="WP_154796076.1">
    <property type="nucleotide sequence ID" value="NZ_CACRYJ010000018.1"/>
</dbReference>
<accession>A0A7M4DH97</accession>
<evidence type="ECO:0008006" key="3">
    <source>
        <dbReference type="Google" id="ProtNLM"/>
    </source>
</evidence>
<gene>
    <name evidence="1" type="ORF">HALOF300_01494</name>
</gene>
<dbReference type="EMBL" id="CACRYJ010000018">
    <property type="protein sequence ID" value="VZO36290.1"/>
    <property type="molecule type" value="Genomic_DNA"/>
</dbReference>
<keyword evidence="2" id="KW-1185">Reference proteome</keyword>
<name>A0A7M4DH97_9MICO</name>